<keyword evidence="3" id="KW-1185">Reference proteome</keyword>
<feature type="transmembrane region" description="Helical" evidence="1">
    <location>
        <begin position="6"/>
        <end position="22"/>
    </location>
</feature>
<comment type="caution">
    <text evidence="2">The sequence shown here is derived from an EMBL/GenBank/DDBJ whole genome shotgun (WGS) entry which is preliminary data.</text>
</comment>
<reference evidence="3" key="1">
    <citation type="submission" date="2023-07" db="EMBL/GenBank/DDBJ databases">
        <title>Novel Mycoplasma species identified in domestic and wild animals.</title>
        <authorList>
            <person name="Volokhov D.V."/>
            <person name="Furtak V.A."/>
            <person name="Zagorodnyaya T.A."/>
        </authorList>
    </citation>
    <scope>NUCLEOTIDE SEQUENCE [LARGE SCALE GENOMIC DNA]</scope>
    <source>
        <strain evidence="3">92-19</strain>
    </source>
</reference>
<keyword evidence="1" id="KW-0472">Membrane</keyword>
<evidence type="ECO:0000313" key="2">
    <source>
        <dbReference type="EMBL" id="MCU0104348.1"/>
    </source>
</evidence>
<keyword evidence="1" id="KW-1133">Transmembrane helix</keyword>
<dbReference type="Proteomes" id="UP001209076">
    <property type="component" value="Unassembled WGS sequence"/>
</dbReference>
<proteinExistence type="predicted"/>
<sequence length="65" mass="7654">MLDNAVYFVTFIVSAFWIIEVLKKSQFEKAFKPNSIWHIRSFYIIVSLIGAHLLASMVERIFNLF</sequence>
<gene>
    <name evidence="2" type="ORF">N7603_01605</name>
</gene>
<evidence type="ECO:0000256" key="1">
    <source>
        <dbReference type="SAM" id="Phobius"/>
    </source>
</evidence>
<keyword evidence="1" id="KW-0812">Transmembrane</keyword>
<dbReference type="RefSeq" id="WP_262095573.1">
    <property type="nucleotide sequence ID" value="NZ_JAOEGN010000002.1"/>
</dbReference>
<organism evidence="2 3">
    <name type="scientific">Paracholeplasma vituli</name>
    <dbReference type="NCBI Taxonomy" id="69473"/>
    <lineage>
        <taxon>Bacteria</taxon>
        <taxon>Bacillati</taxon>
        <taxon>Mycoplasmatota</taxon>
        <taxon>Mollicutes</taxon>
        <taxon>Acholeplasmatales</taxon>
        <taxon>Acholeplasmataceae</taxon>
        <taxon>Paracholeplasma</taxon>
    </lineage>
</organism>
<protein>
    <recommendedName>
        <fullName evidence="4">DUF1146 domain-containing protein</fullName>
    </recommendedName>
</protein>
<dbReference type="EMBL" id="JAOEGN010000002">
    <property type="protein sequence ID" value="MCU0104348.1"/>
    <property type="molecule type" value="Genomic_DNA"/>
</dbReference>
<evidence type="ECO:0000313" key="3">
    <source>
        <dbReference type="Proteomes" id="UP001209076"/>
    </source>
</evidence>
<name>A0ABT2PXI3_9MOLU</name>
<evidence type="ECO:0008006" key="4">
    <source>
        <dbReference type="Google" id="ProtNLM"/>
    </source>
</evidence>
<accession>A0ABT2PXI3</accession>
<feature type="transmembrane region" description="Helical" evidence="1">
    <location>
        <begin position="42"/>
        <end position="62"/>
    </location>
</feature>